<evidence type="ECO:0000256" key="1">
    <source>
        <dbReference type="ARBA" id="ARBA00004370"/>
    </source>
</evidence>
<dbReference type="OrthoDB" id="1658724at2759"/>
<dbReference type="AlphaFoldDB" id="A0A0L0T2D4"/>
<dbReference type="GO" id="GO:0005506">
    <property type="term" value="F:iron ion binding"/>
    <property type="evidence" value="ECO:0007669"/>
    <property type="project" value="InterPro"/>
</dbReference>
<dbReference type="InterPro" id="IPR050307">
    <property type="entry name" value="Sterol_Desaturase_Related"/>
</dbReference>
<evidence type="ECO:0000256" key="5">
    <source>
        <dbReference type="SAM" id="Phobius"/>
    </source>
</evidence>
<evidence type="ECO:0000256" key="2">
    <source>
        <dbReference type="ARBA" id="ARBA00022692"/>
    </source>
</evidence>
<dbReference type="Proteomes" id="UP000054350">
    <property type="component" value="Unassembled WGS sequence"/>
</dbReference>
<accession>A0A0L0T2D4</accession>
<dbReference type="EMBL" id="GG745358">
    <property type="protein sequence ID" value="KNE68744.1"/>
    <property type="molecule type" value="Genomic_DNA"/>
</dbReference>
<dbReference type="OMA" id="IVHEFIY"/>
<dbReference type="eggNOG" id="KOG0873">
    <property type="taxonomic scope" value="Eukaryota"/>
</dbReference>
<evidence type="ECO:0000313" key="8">
    <source>
        <dbReference type="Proteomes" id="UP000054350"/>
    </source>
</evidence>
<keyword evidence="4 5" id="KW-0472">Membrane</keyword>
<dbReference type="STRING" id="578462.A0A0L0T2D4"/>
<dbReference type="GO" id="GO:0016020">
    <property type="term" value="C:membrane"/>
    <property type="evidence" value="ECO:0007669"/>
    <property type="project" value="UniProtKB-SubCell"/>
</dbReference>
<name>A0A0L0T2D4_ALLM3</name>
<keyword evidence="8" id="KW-1185">Reference proteome</keyword>
<dbReference type="PANTHER" id="PTHR11863">
    <property type="entry name" value="STEROL DESATURASE"/>
    <property type="match status" value="1"/>
</dbReference>
<gene>
    <name evidence="7" type="ORF">AMAG_13386</name>
</gene>
<dbReference type="GO" id="GO:0008610">
    <property type="term" value="P:lipid biosynthetic process"/>
    <property type="evidence" value="ECO:0007669"/>
    <property type="project" value="InterPro"/>
</dbReference>
<evidence type="ECO:0000256" key="3">
    <source>
        <dbReference type="ARBA" id="ARBA00022989"/>
    </source>
</evidence>
<keyword evidence="2 5" id="KW-0812">Transmembrane</keyword>
<feature type="domain" description="Fatty acid hydroxylase" evidence="6">
    <location>
        <begin position="137"/>
        <end position="274"/>
    </location>
</feature>
<evidence type="ECO:0000256" key="4">
    <source>
        <dbReference type="ARBA" id="ARBA00023136"/>
    </source>
</evidence>
<keyword evidence="3 5" id="KW-1133">Transmembrane helix</keyword>
<protein>
    <recommendedName>
        <fullName evidence="6">Fatty acid hydroxylase domain-containing protein</fullName>
    </recommendedName>
</protein>
<evidence type="ECO:0000259" key="6">
    <source>
        <dbReference type="Pfam" id="PF04116"/>
    </source>
</evidence>
<reference evidence="8" key="2">
    <citation type="submission" date="2009-11" db="EMBL/GenBank/DDBJ databases">
        <title>The Genome Sequence of Allomyces macrogynus strain ATCC 38327.</title>
        <authorList>
            <consortium name="The Broad Institute Genome Sequencing Platform"/>
            <person name="Russ C."/>
            <person name="Cuomo C."/>
            <person name="Shea T."/>
            <person name="Young S.K."/>
            <person name="Zeng Q."/>
            <person name="Koehrsen M."/>
            <person name="Haas B."/>
            <person name="Borodovsky M."/>
            <person name="Guigo R."/>
            <person name="Alvarado L."/>
            <person name="Berlin A."/>
            <person name="Borenstein D."/>
            <person name="Chen Z."/>
            <person name="Engels R."/>
            <person name="Freedman E."/>
            <person name="Gellesch M."/>
            <person name="Goldberg J."/>
            <person name="Griggs A."/>
            <person name="Gujja S."/>
            <person name="Heiman D."/>
            <person name="Hepburn T."/>
            <person name="Howarth C."/>
            <person name="Jen D."/>
            <person name="Larson L."/>
            <person name="Lewis B."/>
            <person name="Mehta T."/>
            <person name="Park D."/>
            <person name="Pearson M."/>
            <person name="Roberts A."/>
            <person name="Saif S."/>
            <person name="Shenoy N."/>
            <person name="Sisk P."/>
            <person name="Stolte C."/>
            <person name="Sykes S."/>
            <person name="Walk T."/>
            <person name="White J."/>
            <person name="Yandava C."/>
            <person name="Burger G."/>
            <person name="Gray M.W."/>
            <person name="Holland P.W.H."/>
            <person name="King N."/>
            <person name="Lang F.B.F."/>
            <person name="Roger A.J."/>
            <person name="Ruiz-Trillo I."/>
            <person name="Lander E."/>
            <person name="Nusbaum C."/>
        </authorList>
    </citation>
    <scope>NUCLEOTIDE SEQUENCE [LARGE SCALE GENOMIC DNA]</scope>
    <source>
        <strain evidence="8">ATCC 38327</strain>
    </source>
</reference>
<organism evidence="7 8">
    <name type="scientific">Allomyces macrogynus (strain ATCC 38327)</name>
    <name type="common">Allomyces javanicus var. macrogynus</name>
    <dbReference type="NCBI Taxonomy" id="578462"/>
    <lineage>
        <taxon>Eukaryota</taxon>
        <taxon>Fungi</taxon>
        <taxon>Fungi incertae sedis</taxon>
        <taxon>Blastocladiomycota</taxon>
        <taxon>Blastocladiomycetes</taxon>
        <taxon>Blastocladiales</taxon>
        <taxon>Blastocladiaceae</taxon>
        <taxon>Allomyces</taxon>
    </lineage>
</organism>
<dbReference type="GO" id="GO:0016491">
    <property type="term" value="F:oxidoreductase activity"/>
    <property type="evidence" value="ECO:0007669"/>
    <property type="project" value="InterPro"/>
</dbReference>
<comment type="subcellular location">
    <subcellularLocation>
        <location evidence="1">Membrane</location>
    </subcellularLocation>
</comment>
<dbReference type="VEuPathDB" id="FungiDB:AMAG_13386"/>
<evidence type="ECO:0000313" key="7">
    <source>
        <dbReference type="EMBL" id="KNE68744.1"/>
    </source>
</evidence>
<sequence>MAASIFASAWDPSEWLQGPDANGLTWLDRTWSGMFEGRNQLVTLTVISFVVHEAVYFGRMIPFMIADHIPALQKYKIQEDKHISNEQWWKCLRGVLFGHYLIELPMMLGFHPAAQMLGMKVAETPLPSWPAILAQSFLFMVIEDAYHYWAHRIIHEYPKAYKFIHKQHHEFAAPVGLAAEYASPYEIVILAIGTFLGPMLYAAAGFEFHVFTMLFWSIVRTMQAIDAHSGYDFPWSLHHWIPFWSGADHHDFHHQNFIGNYATSFRFWDWAMDTEGSYRIVRARQALARAEKEAALKKADSKSALISKKKN</sequence>
<feature type="transmembrane region" description="Helical" evidence="5">
    <location>
        <begin position="199"/>
        <end position="219"/>
    </location>
</feature>
<dbReference type="InterPro" id="IPR006694">
    <property type="entry name" value="Fatty_acid_hydroxylase"/>
</dbReference>
<reference evidence="7 8" key="1">
    <citation type="submission" date="2009-11" db="EMBL/GenBank/DDBJ databases">
        <title>Annotation of Allomyces macrogynus ATCC 38327.</title>
        <authorList>
            <consortium name="The Broad Institute Genome Sequencing Platform"/>
            <person name="Russ C."/>
            <person name="Cuomo C."/>
            <person name="Burger G."/>
            <person name="Gray M.W."/>
            <person name="Holland P.W.H."/>
            <person name="King N."/>
            <person name="Lang F.B.F."/>
            <person name="Roger A.J."/>
            <person name="Ruiz-Trillo I."/>
            <person name="Young S.K."/>
            <person name="Zeng Q."/>
            <person name="Gargeya S."/>
            <person name="Fitzgerald M."/>
            <person name="Haas B."/>
            <person name="Abouelleil A."/>
            <person name="Alvarado L."/>
            <person name="Arachchi H.M."/>
            <person name="Berlin A."/>
            <person name="Chapman S.B."/>
            <person name="Gearin G."/>
            <person name="Goldberg J."/>
            <person name="Griggs A."/>
            <person name="Gujja S."/>
            <person name="Hansen M."/>
            <person name="Heiman D."/>
            <person name="Howarth C."/>
            <person name="Larimer J."/>
            <person name="Lui A."/>
            <person name="MacDonald P.J.P."/>
            <person name="McCowen C."/>
            <person name="Montmayeur A."/>
            <person name="Murphy C."/>
            <person name="Neiman D."/>
            <person name="Pearson M."/>
            <person name="Priest M."/>
            <person name="Roberts A."/>
            <person name="Saif S."/>
            <person name="Shea T."/>
            <person name="Sisk P."/>
            <person name="Stolte C."/>
            <person name="Sykes S."/>
            <person name="Wortman J."/>
            <person name="Nusbaum C."/>
            <person name="Birren B."/>
        </authorList>
    </citation>
    <scope>NUCLEOTIDE SEQUENCE [LARGE SCALE GENOMIC DNA]</scope>
    <source>
        <strain evidence="7 8">ATCC 38327</strain>
    </source>
</reference>
<proteinExistence type="predicted"/>
<dbReference type="Pfam" id="PF04116">
    <property type="entry name" value="FA_hydroxylase"/>
    <property type="match status" value="1"/>
</dbReference>